<dbReference type="InterPro" id="IPR011051">
    <property type="entry name" value="RmlC_Cupin_sf"/>
</dbReference>
<keyword evidence="3" id="KW-0238">DNA-binding</keyword>
<dbReference type="Gene3D" id="2.60.120.10">
    <property type="entry name" value="Jelly Rolls"/>
    <property type="match status" value="1"/>
</dbReference>
<evidence type="ECO:0000256" key="3">
    <source>
        <dbReference type="ARBA" id="ARBA00023125"/>
    </source>
</evidence>
<feature type="domain" description="Mif2/CENP-C cupin" evidence="8">
    <location>
        <begin position="202"/>
        <end position="285"/>
    </location>
</feature>
<feature type="compositionally biased region" description="Polar residues" evidence="7">
    <location>
        <begin position="1"/>
        <end position="16"/>
    </location>
</feature>
<dbReference type="GO" id="GO:0051455">
    <property type="term" value="P:spindle attachment to meiosis I kinetochore"/>
    <property type="evidence" value="ECO:0007669"/>
    <property type="project" value="TreeGrafter"/>
</dbReference>
<feature type="compositionally biased region" description="Basic and acidic residues" evidence="7">
    <location>
        <begin position="68"/>
        <end position="83"/>
    </location>
</feature>
<name>A0A4S8MMS8_DENBC</name>
<dbReference type="Pfam" id="PF11699">
    <property type="entry name" value="CENP-C_C"/>
    <property type="match status" value="1"/>
</dbReference>
<dbReference type="PANTHER" id="PTHR16684:SF11">
    <property type="entry name" value="CENTROMERE PROTEIN C"/>
    <property type="match status" value="1"/>
</dbReference>
<dbReference type="PANTHER" id="PTHR16684">
    <property type="entry name" value="CENTROMERE PROTEIN C"/>
    <property type="match status" value="1"/>
</dbReference>
<feature type="compositionally biased region" description="Polar residues" evidence="7">
    <location>
        <begin position="85"/>
        <end position="111"/>
    </location>
</feature>
<sequence>MTSQASLDSTTITSPTELEEPRSPGSPMPPALPNSSVDSFATADGMAETENRTEAPASDTLARSRTHPHLETEEQIQHIEPELRSPSSTSTLHAQQPSLPEASSSSTINSRSGEDTHVVPSPPESVAGSSTTLPRKSSRRKSKTSSITSTQYNPECGWDDQTETSGNVMDFRTKTEVHRRLTYTERMVTEAMGTASHGNWSFTKVFVDGSFMASGYLYLPEGGKKESKSVKDNSYIFHVLEGAINVRIHRNSYILATGGTFMVPRGNVYYIENVSNRPAKLMFVQAREITVNELDDPLRLVRGQQQRHLAAVRTSKAFILLGWILERALKKIIKYRRILWVWYLRTSMTVGARLKGTRAHIAFFALGILVRSLGPSRSLLPRFNLQVIRDSK</sequence>
<evidence type="ECO:0000256" key="6">
    <source>
        <dbReference type="ARBA" id="ARBA00075033"/>
    </source>
</evidence>
<keyword evidence="4" id="KW-0539">Nucleus</keyword>
<evidence type="ECO:0000256" key="1">
    <source>
        <dbReference type="ARBA" id="ARBA00004123"/>
    </source>
</evidence>
<dbReference type="CDD" id="cd06993">
    <property type="entry name" value="cupin_CENP-C_C"/>
    <property type="match status" value="1"/>
</dbReference>
<evidence type="ECO:0000256" key="7">
    <source>
        <dbReference type="SAM" id="MobiDB-lite"/>
    </source>
</evidence>
<accession>A0A4S8MMS8</accession>
<evidence type="ECO:0000256" key="2">
    <source>
        <dbReference type="ARBA" id="ARBA00010291"/>
    </source>
</evidence>
<evidence type="ECO:0000313" key="9">
    <source>
        <dbReference type="EMBL" id="THV03991.1"/>
    </source>
</evidence>
<dbReference type="AlphaFoldDB" id="A0A4S8MMS8"/>
<dbReference type="GO" id="GO:0019237">
    <property type="term" value="F:centromeric DNA binding"/>
    <property type="evidence" value="ECO:0007669"/>
    <property type="project" value="InterPro"/>
</dbReference>
<dbReference type="EMBL" id="ML179061">
    <property type="protein sequence ID" value="THV03991.1"/>
    <property type="molecule type" value="Genomic_DNA"/>
</dbReference>
<dbReference type="GO" id="GO:0000776">
    <property type="term" value="C:kinetochore"/>
    <property type="evidence" value="ECO:0007669"/>
    <property type="project" value="InterPro"/>
</dbReference>
<dbReference type="InterPro" id="IPR014710">
    <property type="entry name" value="RmlC-like_jellyroll"/>
</dbReference>
<feature type="region of interest" description="Disordered" evidence="7">
    <location>
        <begin position="1"/>
        <end position="161"/>
    </location>
</feature>
<evidence type="ECO:0000256" key="4">
    <source>
        <dbReference type="ARBA" id="ARBA00023242"/>
    </source>
</evidence>
<organism evidence="9 10">
    <name type="scientific">Dendrothele bispora (strain CBS 962.96)</name>
    <dbReference type="NCBI Taxonomy" id="1314807"/>
    <lineage>
        <taxon>Eukaryota</taxon>
        <taxon>Fungi</taxon>
        <taxon>Dikarya</taxon>
        <taxon>Basidiomycota</taxon>
        <taxon>Agaricomycotina</taxon>
        <taxon>Agaricomycetes</taxon>
        <taxon>Agaricomycetidae</taxon>
        <taxon>Agaricales</taxon>
        <taxon>Agaricales incertae sedis</taxon>
        <taxon>Dendrothele</taxon>
    </lineage>
</organism>
<dbReference type="InterPro" id="IPR025974">
    <property type="entry name" value="Mif2/CENP-C_cupin"/>
</dbReference>
<dbReference type="OrthoDB" id="1939643at2759"/>
<dbReference type="GO" id="GO:0051382">
    <property type="term" value="P:kinetochore assembly"/>
    <property type="evidence" value="ECO:0007669"/>
    <property type="project" value="InterPro"/>
</dbReference>
<dbReference type="InterPro" id="IPR028386">
    <property type="entry name" value="CENP-C/Mif2/cnp3"/>
</dbReference>
<dbReference type="GO" id="GO:0005634">
    <property type="term" value="C:nucleus"/>
    <property type="evidence" value="ECO:0007669"/>
    <property type="project" value="UniProtKB-SubCell"/>
</dbReference>
<dbReference type="SUPFAM" id="SSF51182">
    <property type="entry name" value="RmlC-like cupins"/>
    <property type="match status" value="1"/>
</dbReference>
<evidence type="ECO:0000256" key="5">
    <source>
        <dbReference type="ARBA" id="ARBA00057947"/>
    </source>
</evidence>
<proteinExistence type="inferred from homology"/>
<evidence type="ECO:0000313" key="10">
    <source>
        <dbReference type="Proteomes" id="UP000297245"/>
    </source>
</evidence>
<evidence type="ECO:0000259" key="8">
    <source>
        <dbReference type="Pfam" id="PF11699"/>
    </source>
</evidence>
<dbReference type="Proteomes" id="UP000297245">
    <property type="component" value="Unassembled WGS sequence"/>
</dbReference>
<reference evidence="9 10" key="1">
    <citation type="journal article" date="2019" name="Nat. Ecol. Evol.">
        <title>Megaphylogeny resolves global patterns of mushroom evolution.</title>
        <authorList>
            <person name="Varga T."/>
            <person name="Krizsan K."/>
            <person name="Foldi C."/>
            <person name="Dima B."/>
            <person name="Sanchez-Garcia M."/>
            <person name="Sanchez-Ramirez S."/>
            <person name="Szollosi G.J."/>
            <person name="Szarkandi J.G."/>
            <person name="Papp V."/>
            <person name="Albert L."/>
            <person name="Andreopoulos W."/>
            <person name="Angelini C."/>
            <person name="Antonin V."/>
            <person name="Barry K.W."/>
            <person name="Bougher N.L."/>
            <person name="Buchanan P."/>
            <person name="Buyck B."/>
            <person name="Bense V."/>
            <person name="Catcheside P."/>
            <person name="Chovatia M."/>
            <person name="Cooper J."/>
            <person name="Damon W."/>
            <person name="Desjardin D."/>
            <person name="Finy P."/>
            <person name="Geml J."/>
            <person name="Haridas S."/>
            <person name="Hughes K."/>
            <person name="Justo A."/>
            <person name="Karasinski D."/>
            <person name="Kautmanova I."/>
            <person name="Kiss B."/>
            <person name="Kocsube S."/>
            <person name="Kotiranta H."/>
            <person name="LaButti K.M."/>
            <person name="Lechner B.E."/>
            <person name="Liimatainen K."/>
            <person name="Lipzen A."/>
            <person name="Lukacs Z."/>
            <person name="Mihaltcheva S."/>
            <person name="Morgado L.N."/>
            <person name="Niskanen T."/>
            <person name="Noordeloos M.E."/>
            <person name="Ohm R.A."/>
            <person name="Ortiz-Santana B."/>
            <person name="Ovrebo C."/>
            <person name="Racz N."/>
            <person name="Riley R."/>
            <person name="Savchenko A."/>
            <person name="Shiryaev A."/>
            <person name="Soop K."/>
            <person name="Spirin V."/>
            <person name="Szebenyi C."/>
            <person name="Tomsovsky M."/>
            <person name="Tulloss R.E."/>
            <person name="Uehling J."/>
            <person name="Grigoriev I.V."/>
            <person name="Vagvolgyi C."/>
            <person name="Papp T."/>
            <person name="Martin F.M."/>
            <person name="Miettinen O."/>
            <person name="Hibbett D.S."/>
            <person name="Nagy L.G."/>
        </authorList>
    </citation>
    <scope>NUCLEOTIDE SEQUENCE [LARGE SCALE GENOMIC DNA]</scope>
    <source>
        <strain evidence="9 10">CBS 962.96</strain>
    </source>
</reference>
<protein>
    <recommendedName>
        <fullName evidence="6">CENP-C homolog</fullName>
    </recommendedName>
</protein>
<dbReference type="GO" id="GO:0051315">
    <property type="term" value="P:attachment of mitotic spindle microtubules to kinetochore"/>
    <property type="evidence" value="ECO:0007669"/>
    <property type="project" value="TreeGrafter"/>
</dbReference>
<keyword evidence="10" id="KW-1185">Reference proteome</keyword>
<comment type="similarity">
    <text evidence="2">Belongs to the CENP-C/MIF2 family.</text>
</comment>
<dbReference type="FunFam" id="2.60.120.10:FF:000033">
    <property type="entry name" value="Centromere protein C 1"/>
    <property type="match status" value="1"/>
</dbReference>
<comment type="function">
    <text evidence="5">Component of the kinetochore, a multiprotein complex that assembles on centromeric DNA and attaches chromosomes to spindle microtubules, mediating chromosome segregation and sister chromatid segregation during meiosis and mitosis. Component of the inner kinetochore constitutive centromere-associated network (CCAN), which serves as a structural platform for outer kinetochore assembly.</text>
</comment>
<comment type="subcellular location">
    <subcellularLocation>
        <location evidence="1">Nucleus</location>
    </subcellularLocation>
</comment>
<gene>
    <name evidence="9" type="ORF">K435DRAFT_962121</name>
</gene>